<dbReference type="AlphaFoldDB" id="A0A8J3I6B8"/>
<evidence type="ECO:0000313" key="3">
    <source>
        <dbReference type="Proteomes" id="UP000612362"/>
    </source>
</evidence>
<keyword evidence="3" id="KW-1185">Reference proteome</keyword>
<comment type="caution">
    <text evidence="1">The sequence shown here is derived from an EMBL/GenBank/DDBJ whole genome shotgun (WGS) entry which is preliminary data.</text>
</comment>
<name>A0A8J3I6B8_9CHLR</name>
<dbReference type="EMBL" id="BNJF01000013">
    <property type="protein sequence ID" value="GHO51490.1"/>
    <property type="molecule type" value="Genomic_DNA"/>
</dbReference>
<sequence>MRAAAVSPGAEVLVGNVAGGVMLALQACREAGVTSLGRGTCRGWKDGSSFCLRCVSDEK</sequence>
<protein>
    <submittedName>
        <fullName evidence="1">Uncharacterized protein</fullName>
    </submittedName>
</protein>
<dbReference type="EMBL" id="BNJF01000011">
    <property type="protein sequence ID" value="GHO51152.1"/>
    <property type="molecule type" value="Genomic_DNA"/>
</dbReference>
<accession>A0A8J3I6B8</accession>
<organism evidence="1 3">
    <name type="scientific">Ktedonospora formicarum</name>
    <dbReference type="NCBI Taxonomy" id="2778364"/>
    <lineage>
        <taxon>Bacteria</taxon>
        <taxon>Bacillati</taxon>
        <taxon>Chloroflexota</taxon>
        <taxon>Ktedonobacteria</taxon>
        <taxon>Ktedonobacterales</taxon>
        <taxon>Ktedonobacteraceae</taxon>
        <taxon>Ktedonospora</taxon>
    </lineage>
</organism>
<dbReference type="RefSeq" id="WP_220200102.1">
    <property type="nucleotide sequence ID" value="NZ_BNJF01000011.1"/>
</dbReference>
<proteinExistence type="predicted"/>
<dbReference type="Proteomes" id="UP000612362">
    <property type="component" value="Unassembled WGS sequence"/>
</dbReference>
<evidence type="ECO:0000313" key="2">
    <source>
        <dbReference type="EMBL" id="GHO51490.1"/>
    </source>
</evidence>
<dbReference type="PROSITE" id="PS51257">
    <property type="entry name" value="PROKAR_LIPOPROTEIN"/>
    <property type="match status" value="1"/>
</dbReference>
<gene>
    <name evidence="1" type="ORF">KSX_93150</name>
    <name evidence="2" type="ORF">KSX_96530</name>
</gene>
<reference evidence="1" key="1">
    <citation type="submission" date="2020-10" db="EMBL/GenBank/DDBJ databases">
        <title>Taxonomic study of unclassified bacteria belonging to the class Ktedonobacteria.</title>
        <authorList>
            <person name="Yabe S."/>
            <person name="Wang C.M."/>
            <person name="Zheng Y."/>
            <person name="Sakai Y."/>
            <person name="Cavaletti L."/>
            <person name="Monciardini P."/>
            <person name="Donadio S."/>
        </authorList>
    </citation>
    <scope>NUCLEOTIDE SEQUENCE</scope>
    <source>
        <strain evidence="1">SOSP1-1</strain>
    </source>
</reference>
<evidence type="ECO:0000313" key="1">
    <source>
        <dbReference type="EMBL" id="GHO51152.1"/>
    </source>
</evidence>